<sequence>MMCSTSELDRCLKFSQKDNAGGRVSSGDFTDTASVDRGIGLACESGSIVGFMPGKSLVDECGVDGGYLNDKKSGIDDCIVETDGLYVEKAGSNDENGGLVNSLEDYGASPELMPMSGSLGNSDQLIEQKDEGSGSVQREMEDKIGGSETETVTCGKMMSSSDCEMPAELISMDALSRNGLEQDMQESIASLEMVMVVIENKSVGLSRIQTDNNNQMCSSLGHGTLSEQITTIGMQSNCFQQEDQKDDKIINTSSAEEFTEVMKVSHVIETTTHDQLSSCEDFEKSLEPMLKIGFSEKIIQLDELKDDGSISASSEDFREIGSQPCQPLGFAENGSCKKLDLPNLLGKDVFGAIYSGTAADHSGQTDNERKDCAGNDGPSEIKCPDIGLSLQKSIQKIRTTRAARNGKNKGNVQDSQVFKAERRKRSCFSKPARSSNWGLLGNITQIFEQSNGLEFNEIRNHGPAKTKDGQGSVKQSRTWKNSQAGGSSQKSRGEKHASISGIRLKVKVGKEVPHNGLNIMVPEVIDTSASACGGVSGFESKSYRGTSSEIPNFVNSVEDTALQERTEEQLQCFLNKLEANVYSDASSSELHVADKDLNGILTSQKSVGDALGDYLGVHSHVDALRGVVEKSHADPGTSPDSEVINVAPEVPVNSGCQEDFLNAVLTSSQDFVAPGLITGINRGKKKDRLTCANDCFPEHISPPMASKNIVKAKKNDKGRQKKVGGFFSNEIHSSPTGANASINSSSSKEFSEVQLHLSKETEHGVSKEDFQVEVSAETKICSGLDDEHVLSESHNSNRLLPSAKYKECQLPRKSAASKGRSEVSDKAKRKRSNGYRQKQNEEKSIYENKVKQNNDRSHIIRKAENDAETEKCIADDIGKTYHADNVAFLDIGNLDMASKDVMDQHLPVDNAWVRCDDCHKWRRIPVALVDSIGQTNCEWICKDNMDTAFADCSIPQEKSNAEINAELGLSDADEDAYDIPSKDKGLECMRTIVSKEHEFTCISTNQFLHRSRKTQTIDEIMVCHCKPPVDGGLGCGDECLNRMLNIECVQGTCPCGDLCSNQQFQKRTYARMKWDRCGKKGFGLRLEEDIFKGKFLIEYLGEVLDMRTYEARQREYASKGHKHFYFMTLDGSEVIDACAKGNLGRFINHSCDPNCRTEKWVVNGEICIGLFALRDIKKGEEVTFDYNYVRVVGAAARRCYCGSPNCQGYIGGDPRNTEVIDQVDSDEEFLEPVMLEDGEDGDGFKNRVRRSSSFDGIELQVTDNNNIPEVRDTMVKSTTSAGKMEAVPEIEDSVNQSVSVSQFHSSLETDDFKGTFPFANQPIDIPVVANDVTSKSASAVKQVISKEEIERFPPATGLSRSSSDSTVANGKSKSATAEEKRVFVKSRFLIKTSCESSFAKKGKCTSNPSSVNKVRMEVNKSQVLYIKPRKFMDGTSNGRLEAVEEKLNELLDTDGGISKRKDAPKGYLKLLLLTAASGASVNGEAIQSNRDLSMILGALLKTKSRVVLVDIINKNGLRMLHNMIKQYQKDFKKTPILRKLLKVLEYLAVREILTPEHIHGGPPCPGMESFKDSMLSLTEHNDKQVHQIARNFRDKWFPRHSRKYSYMDREDGNKEFHRGLINNKIPTSSQNHLHDPGLRSTEAIDCDTQSKRATSVEIAVQKGYSAPCVVDGMRTRKRKSRWDQPANETTSSKSLQHDDQKIQSGLLQQSEYKPPPGIGNDVLDCMGKQTGENSYCPHCFRNYRQQDEASCSDNERLNIQSDVPPGFSSPHNLTLVPSNSSLITADLPVGHPQRKFISCLPVSYGIPLPIVQQFGLPQDGTVQNWTVAPGMPFHPFPPLPPLPHHKKETPSSSAINLMVIDKTTEGQWDRLDPAACYPNENNPGTNLNQPDLYVRGENVQHTLKRAKGFSHDLGKRYFRQQKWNKGLGPPWIWKSWMGGDA</sequence>
<accession>A0ACB7FYX4</accession>
<comment type="caution">
    <text evidence="1">The sequence shown here is derived from an EMBL/GenBank/DDBJ whole genome shotgun (WGS) entry which is preliminary data.</text>
</comment>
<evidence type="ECO:0000313" key="2">
    <source>
        <dbReference type="Proteomes" id="UP000091857"/>
    </source>
</evidence>
<evidence type="ECO:0000313" key="1">
    <source>
        <dbReference type="EMBL" id="KAG8633192.1"/>
    </source>
</evidence>
<organism evidence="1 2">
    <name type="scientific">Manihot esculenta</name>
    <name type="common">Cassava</name>
    <name type="synonym">Jatropha manihot</name>
    <dbReference type="NCBI Taxonomy" id="3983"/>
    <lineage>
        <taxon>Eukaryota</taxon>
        <taxon>Viridiplantae</taxon>
        <taxon>Streptophyta</taxon>
        <taxon>Embryophyta</taxon>
        <taxon>Tracheophyta</taxon>
        <taxon>Spermatophyta</taxon>
        <taxon>Magnoliopsida</taxon>
        <taxon>eudicotyledons</taxon>
        <taxon>Gunneridae</taxon>
        <taxon>Pentapetalae</taxon>
        <taxon>rosids</taxon>
        <taxon>fabids</taxon>
        <taxon>Malpighiales</taxon>
        <taxon>Euphorbiaceae</taxon>
        <taxon>Crotonoideae</taxon>
        <taxon>Manihoteae</taxon>
        <taxon>Manihot</taxon>
    </lineage>
</organism>
<proteinExistence type="predicted"/>
<name>A0ACB7FYX4_MANES</name>
<protein>
    <submittedName>
        <fullName evidence="1">Uncharacterized protein</fullName>
    </submittedName>
</protein>
<reference evidence="2" key="1">
    <citation type="journal article" date="2016" name="Nat. Biotechnol.">
        <title>Sequencing wild and cultivated cassava and related species reveals extensive interspecific hybridization and genetic diversity.</title>
        <authorList>
            <person name="Bredeson J.V."/>
            <person name="Lyons J.B."/>
            <person name="Prochnik S.E."/>
            <person name="Wu G.A."/>
            <person name="Ha C.M."/>
            <person name="Edsinger-Gonzales E."/>
            <person name="Grimwood J."/>
            <person name="Schmutz J."/>
            <person name="Rabbi I.Y."/>
            <person name="Egesi C."/>
            <person name="Nauluvula P."/>
            <person name="Lebot V."/>
            <person name="Ndunguru J."/>
            <person name="Mkamilo G."/>
            <person name="Bart R.S."/>
            <person name="Setter T.L."/>
            <person name="Gleadow R.M."/>
            <person name="Kulakow P."/>
            <person name="Ferguson M.E."/>
            <person name="Rounsley S."/>
            <person name="Rokhsar D.S."/>
        </authorList>
    </citation>
    <scope>NUCLEOTIDE SEQUENCE [LARGE SCALE GENOMIC DNA]</scope>
    <source>
        <strain evidence="2">cv. AM560-2</strain>
    </source>
</reference>
<gene>
    <name evidence="1" type="ORF">MANES_18G082550v8</name>
</gene>
<keyword evidence="2" id="KW-1185">Reference proteome</keyword>
<dbReference type="Proteomes" id="UP000091857">
    <property type="component" value="Chromosome 18"/>
</dbReference>
<dbReference type="EMBL" id="CM004404">
    <property type="protein sequence ID" value="KAG8633192.1"/>
    <property type="molecule type" value="Genomic_DNA"/>
</dbReference>